<feature type="domain" description="RPGRIP1 C-terminal" evidence="2">
    <location>
        <begin position="96"/>
        <end position="262"/>
    </location>
</feature>
<evidence type="ECO:0000259" key="2">
    <source>
        <dbReference type="Pfam" id="PF18111"/>
    </source>
</evidence>
<protein>
    <recommendedName>
        <fullName evidence="2">RPGRIP1 C-terminal domain-containing protein</fullName>
    </recommendedName>
</protein>
<evidence type="ECO:0000313" key="3">
    <source>
        <dbReference type="EMBL" id="CEK57986.1"/>
    </source>
</evidence>
<dbReference type="InterPro" id="IPR035892">
    <property type="entry name" value="C2_domain_sf"/>
</dbReference>
<reference evidence="3" key="1">
    <citation type="submission" date="2014-12" db="EMBL/GenBank/DDBJ databases">
        <title>Insight into the proteome of Arion vulgaris.</title>
        <authorList>
            <person name="Aradska J."/>
            <person name="Bulat T."/>
            <person name="Smidak R."/>
            <person name="Sarate P."/>
            <person name="Gangsoo J."/>
            <person name="Sialana F."/>
            <person name="Bilban M."/>
            <person name="Lubec G."/>
        </authorList>
    </citation>
    <scope>NUCLEOTIDE SEQUENCE</scope>
    <source>
        <tissue evidence="3">Skin</tissue>
    </source>
</reference>
<feature type="region of interest" description="Disordered" evidence="1">
    <location>
        <begin position="1"/>
        <end position="95"/>
    </location>
</feature>
<dbReference type="PANTHER" id="PTHR14240">
    <property type="entry name" value="RETINITIS PIGMENTOSA GTPASE REGULATOR-INTERACTING PROTEIN"/>
    <property type="match status" value="1"/>
</dbReference>
<dbReference type="SUPFAM" id="SSF49562">
    <property type="entry name" value="C2 domain (Calcium/lipid-binding domain, CaLB)"/>
    <property type="match status" value="1"/>
</dbReference>
<dbReference type="InterPro" id="IPR031139">
    <property type="entry name" value="RPGRIP1_fam"/>
</dbReference>
<feature type="compositionally biased region" description="Polar residues" evidence="1">
    <location>
        <begin position="57"/>
        <end position="66"/>
    </location>
</feature>
<name>A0A0B6YQF7_9EUPU</name>
<proteinExistence type="predicted"/>
<dbReference type="GO" id="GO:1905515">
    <property type="term" value="P:non-motile cilium assembly"/>
    <property type="evidence" value="ECO:0007669"/>
    <property type="project" value="TreeGrafter"/>
</dbReference>
<organism evidence="3">
    <name type="scientific">Arion vulgaris</name>
    <dbReference type="NCBI Taxonomy" id="1028688"/>
    <lineage>
        <taxon>Eukaryota</taxon>
        <taxon>Metazoa</taxon>
        <taxon>Spiralia</taxon>
        <taxon>Lophotrochozoa</taxon>
        <taxon>Mollusca</taxon>
        <taxon>Gastropoda</taxon>
        <taxon>Heterobranchia</taxon>
        <taxon>Euthyneura</taxon>
        <taxon>Panpulmonata</taxon>
        <taxon>Eupulmonata</taxon>
        <taxon>Stylommatophora</taxon>
        <taxon>Helicina</taxon>
        <taxon>Arionoidea</taxon>
        <taxon>Arionidae</taxon>
        <taxon>Arion</taxon>
    </lineage>
</organism>
<gene>
    <name evidence="3" type="primary">ORF31640</name>
</gene>
<dbReference type="Pfam" id="PF18111">
    <property type="entry name" value="RPGR1_C"/>
    <property type="match status" value="1"/>
</dbReference>
<dbReference type="AlphaFoldDB" id="A0A0B6YQF7"/>
<dbReference type="PANTHER" id="PTHR14240:SF1">
    <property type="entry name" value="PROTEIN FANTOM-RELATED"/>
    <property type="match status" value="1"/>
</dbReference>
<feature type="compositionally biased region" description="Acidic residues" evidence="1">
    <location>
        <begin position="30"/>
        <end position="45"/>
    </location>
</feature>
<dbReference type="EMBL" id="HACG01011121">
    <property type="protein sequence ID" value="CEK57986.1"/>
    <property type="molecule type" value="Transcribed_RNA"/>
</dbReference>
<dbReference type="InterPro" id="IPR041091">
    <property type="entry name" value="RPGRIP1_C"/>
</dbReference>
<dbReference type="Gene3D" id="2.60.40.150">
    <property type="entry name" value="C2 domain"/>
    <property type="match status" value="1"/>
</dbReference>
<feature type="non-terminal residue" evidence="3">
    <location>
        <position position="1"/>
    </location>
</feature>
<accession>A0A0B6YQF7</accession>
<dbReference type="GO" id="GO:0035869">
    <property type="term" value="C:ciliary transition zone"/>
    <property type="evidence" value="ECO:0007669"/>
    <property type="project" value="TreeGrafter"/>
</dbReference>
<evidence type="ECO:0000256" key="1">
    <source>
        <dbReference type="SAM" id="MobiDB-lite"/>
    </source>
</evidence>
<feature type="compositionally biased region" description="Basic residues" evidence="1">
    <location>
        <begin position="84"/>
        <end position="93"/>
    </location>
</feature>
<sequence>TPKARTQLLYKDQKDQSSKKSLSRSRSVSDEEANQIEEEIEEELNGEGTLRDDNETVDSARQSDSSEPAVVESDSEGVMVVSKHQSHQKKRRSHASDLVTIVISEVSLEQDSPAMLDDNIKQLYVEYRFYDLDPAETETPFSLPKPKPNQSITFNFSKTIPVDMEKHYERRRFLASMLLPNHSDSGRLKFTVVSEPPENIADAAEMDCEDVGVAYVDMKKMLKSGKDLKDHNLNLLDAATEKKVIGQIKVTVDCVDVLKEIEGEMQIDGTY</sequence>